<organism evidence="10 11">
    <name type="scientific">Nannocystis pusilla</name>
    <dbReference type="NCBI Taxonomy" id="889268"/>
    <lineage>
        <taxon>Bacteria</taxon>
        <taxon>Pseudomonadati</taxon>
        <taxon>Myxococcota</taxon>
        <taxon>Polyangia</taxon>
        <taxon>Nannocystales</taxon>
        <taxon>Nannocystaceae</taxon>
        <taxon>Nannocystis</taxon>
    </lineage>
</organism>
<reference evidence="10" key="1">
    <citation type="submission" date="2022-11" db="EMBL/GenBank/DDBJ databases">
        <title>Minimal conservation of predation-associated metabolite biosynthetic gene clusters underscores biosynthetic potential of Myxococcota including descriptions for ten novel species: Archangium lansinium sp. nov., Myxococcus landrumus sp. nov., Nannocystis bai.</title>
        <authorList>
            <person name="Ahearne A."/>
            <person name="Stevens C."/>
            <person name="Phillips K."/>
        </authorList>
    </citation>
    <scope>NUCLEOTIDE SEQUENCE</scope>
    <source>
        <strain evidence="10">Na p29</strain>
    </source>
</reference>
<comment type="catalytic activity">
    <reaction evidence="1">
        <text>ATP + protein L-histidine = ADP + protein N-phospho-L-histidine.</text>
        <dbReference type="EC" id="2.7.13.3"/>
    </reaction>
</comment>
<dbReference type="CDD" id="cd00130">
    <property type="entry name" value="PAS"/>
    <property type="match status" value="1"/>
</dbReference>
<evidence type="ECO:0000256" key="5">
    <source>
        <dbReference type="ARBA" id="ARBA00022741"/>
    </source>
</evidence>
<evidence type="ECO:0000256" key="1">
    <source>
        <dbReference type="ARBA" id="ARBA00000085"/>
    </source>
</evidence>
<accession>A0A9X3EJC0</accession>
<evidence type="ECO:0000256" key="6">
    <source>
        <dbReference type="ARBA" id="ARBA00022777"/>
    </source>
</evidence>
<dbReference type="PANTHER" id="PTHR41523">
    <property type="entry name" value="TWO-COMPONENT SYSTEM SENSOR PROTEIN"/>
    <property type="match status" value="1"/>
</dbReference>
<keyword evidence="3" id="KW-0597">Phosphoprotein</keyword>
<dbReference type="Proteomes" id="UP001150924">
    <property type="component" value="Unassembled WGS sequence"/>
</dbReference>
<dbReference type="AlphaFoldDB" id="A0A9X3EJC0"/>
<name>A0A9X3EJC0_9BACT</name>
<dbReference type="PANTHER" id="PTHR41523:SF8">
    <property type="entry name" value="ETHYLENE RESPONSE SENSOR PROTEIN"/>
    <property type="match status" value="1"/>
</dbReference>
<proteinExistence type="predicted"/>
<protein>
    <recommendedName>
        <fullName evidence="2">histidine kinase</fullName>
        <ecNumber evidence="2">2.7.13.3</ecNumber>
    </recommendedName>
</protein>
<evidence type="ECO:0000256" key="2">
    <source>
        <dbReference type="ARBA" id="ARBA00012438"/>
    </source>
</evidence>
<gene>
    <name evidence="10" type="ORF">OV079_01600</name>
</gene>
<evidence type="ECO:0000313" key="10">
    <source>
        <dbReference type="EMBL" id="MCY1004284.1"/>
    </source>
</evidence>
<dbReference type="GO" id="GO:0005524">
    <property type="term" value="F:ATP binding"/>
    <property type="evidence" value="ECO:0007669"/>
    <property type="project" value="UniProtKB-KW"/>
</dbReference>
<dbReference type="GO" id="GO:0004673">
    <property type="term" value="F:protein histidine kinase activity"/>
    <property type="evidence" value="ECO:0007669"/>
    <property type="project" value="UniProtKB-EC"/>
</dbReference>
<dbReference type="PROSITE" id="PS50112">
    <property type="entry name" value="PAS"/>
    <property type="match status" value="1"/>
</dbReference>
<dbReference type="NCBIfam" id="TIGR00229">
    <property type="entry name" value="sensory_box"/>
    <property type="match status" value="1"/>
</dbReference>
<keyword evidence="7" id="KW-0067">ATP-binding</keyword>
<keyword evidence="5" id="KW-0547">Nucleotide-binding</keyword>
<dbReference type="EMBL" id="JAPNKE010000002">
    <property type="protein sequence ID" value="MCY1004284.1"/>
    <property type="molecule type" value="Genomic_DNA"/>
</dbReference>
<dbReference type="Gene3D" id="3.30.450.20">
    <property type="entry name" value="PAS domain"/>
    <property type="match status" value="1"/>
</dbReference>
<dbReference type="SUPFAM" id="SSF55785">
    <property type="entry name" value="PYP-like sensor domain (PAS domain)"/>
    <property type="match status" value="1"/>
</dbReference>
<keyword evidence="6" id="KW-0418">Kinase</keyword>
<evidence type="ECO:0000256" key="4">
    <source>
        <dbReference type="ARBA" id="ARBA00022679"/>
    </source>
</evidence>
<evidence type="ECO:0000256" key="3">
    <source>
        <dbReference type="ARBA" id="ARBA00022553"/>
    </source>
</evidence>
<dbReference type="InterPro" id="IPR035965">
    <property type="entry name" value="PAS-like_dom_sf"/>
</dbReference>
<evidence type="ECO:0000256" key="8">
    <source>
        <dbReference type="SAM" id="MobiDB-lite"/>
    </source>
</evidence>
<sequence>MSNAGSDSRSDARARLAAIVEDAYDAILSKSLDGTILSWNRGAERLFGYLAHEVVGRPITLLVPPERVDEEAQVTARIGTGDPLPPFETERRRKDGLVTAVVLAVSPLRDEHGQIVGTSIIARERNDGTRVEYDSTAPFNHLRDSNPTMASLLAALEDELRNRLHVVTISAHLLARSPRGDAAADTARELLARQASELPRLIGLFTDTATGLDEPAPERKDAPDKGVTDAASLA</sequence>
<keyword evidence="4" id="KW-0808">Transferase</keyword>
<dbReference type="GO" id="GO:0006355">
    <property type="term" value="P:regulation of DNA-templated transcription"/>
    <property type="evidence" value="ECO:0007669"/>
    <property type="project" value="InterPro"/>
</dbReference>
<dbReference type="InterPro" id="IPR013767">
    <property type="entry name" value="PAS_fold"/>
</dbReference>
<evidence type="ECO:0000259" key="9">
    <source>
        <dbReference type="PROSITE" id="PS50112"/>
    </source>
</evidence>
<feature type="compositionally biased region" description="Basic and acidic residues" evidence="8">
    <location>
        <begin position="216"/>
        <end position="227"/>
    </location>
</feature>
<feature type="domain" description="PAS" evidence="9">
    <location>
        <begin position="12"/>
        <end position="66"/>
    </location>
</feature>
<dbReference type="SMART" id="SM00091">
    <property type="entry name" value="PAS"/>
    <property type="match status" value="1"/>
</dbReference>
<evidence type="ECO:0000256" key="7">
    <source>
        <dbReference type="ARBA" id="ARBA00022840"/>
    </source>
</evidence>
<keyword evidence="11" id="KW-1185">Reference proteome</keyword>
<dbReference type="Pfam" id="PF00989">
    <property type="entry name" value="PAS"/>
    <property type="match status" value="1"/>
</dbReference>
<feature type="region of interest" description="Disordered" evidence="8">
    <location>
        <begin position="207"/>
        <end position="234"/>
    </location>
</feature>
<dbReference type="InterPro" id="IPR000014">
    <property type="entry name" value="PAS"/>
</dbReference>
<evidence type="ECO:0000313" key="11">
    <source>
        <dbReference type="Proteomes" id="UP001150924"/>
    </source>
</evidence>
<dbReference type="EC" id="2.7.13.3" evidence="2"/>
<comment type="caution">
    <text evidence="10">The sequence shown here is derived from an EMBL/GenBank/DDBJ whole genome shotgun (WGS) entry which is preliminary data.</text>
</comment>